<evidence type="ECO:0000256" key="5">
    <source>
        <dbReference type="ARBA" id="ARBA00010617"/>
    </source>
</evidence>
<keyword evidence="12 15" id="KW-0503">Monooxygenase</keyword>
<reference evidence="16" key="2">
    <citation type="submission" date="2022-10" db="EMBL/GenBank/DDBJ databases">
        <authorList>
            <consortium name="ENA_rothamsted_submissions"/>
            <consortium name="culmorum"/>
            <person name="King R."/>
        </authorList>
    </citation>
    <scope>NUCLEOTIDE SEQUENCE</scope>
</reference>
<dbReference type="PANTHER" id="PTHR24291">
    <property type="entry name" value="CYTOCHROME P450 FAMILY 4"/>
    <property type="match status" value="1"/>
</dbReference>
<dbReference type="SUPFAM" id="SSF48264">
    <property type="entry name" value="Cytochrome P450"/>
    <property type="match status" value="1"/>
</dbReference>
<reference evidence="16" key="1">
    <citation type="submission" date="2022-01" db="EMBL/GenBank/DDBJ databases">
        <authorList>
            <person name="King R."/>
        </authorList>
    </citation>
    <scope>NUCLEOTIDE SEQUENCE</scope>
</reference>
<accession>A0A9P0DZY1</accession>
<dbReference type="GO" id="GO:0020037">
    <property type="term" value="F:heme binding"/>
    <property type="evidence" value="ECO:0007669"/>
    <property type="project" value="InterPro"/>
</dbReference>
<keyword evidence="6 14" id="KW-0349">Heme</keyword>
<evidence type="ECO:0000256" key="12">
    <source>
        <dbReference type="ARBA" id="ARBA00023033"/>
    </source>
</evidence>
<dbReference type="Proteomes" id="UP001153737">
    <property type="component" value="Chromosome 9"/>
</dbReference>
<dbReference type="InterPro" id="IPR050196">
    <property type="entry name" value="Cytochrome_P450_Monoox"/>
</dbReference>
<keyword evidence="7 14" id="KW-0479">Metal-binding</keyword>
<evidence type="ECO:0000256" key="14">
    <source>
        <dbReference type="PIRSR" id="PIRSR602401-1"/>
    </source>
</evidence>
<dbReference type="OrthoDB" id="1470350at2759"/>
<evidence type="ECO:0000256" key="3">
    <source>
        <dbReference type="ARBA" id="ARBA00004174"/>
    </source>
</evidence>
<dbReference type="PRINTS" id="PR00463">
    <property type="entry name" value="EP450I"/>
</dbReference>
<evidence type="ECO:0000256" key="13">
    <source>
        <dbReference type="ARBA" id="ARBA00023136"/>
    </source>
</evidence>
<protein>
    <recommendedName>
        <fullName evidence="18">Cytochrome P450</fullName>
    </recommendedName>
</protein>
<evidence type="ECO:0000256" key="4">
    <source>
        <dbReference type="ARBA" id="ARBA00004406"/>
    </source>
</evidence>
<sequence>MFSQWIKEILILFGIGLAACVYRYRKFYFLSWKLPGPFAFPIIGNALNFLCSDEELLDRAASICKNYPSPLRLWFGPKLALMITDVDQAQKIMSTMKFSTKDDVYRFLEPFDGKGLITSSGSKWRRDRRLISPLLIKKNIVKYFPYILKHTKILIDILRNDNVGSFFNVEPLIHRCSADFVNETILGVSTRAQFGEMDKFIKMLSRMYTILHARIVKIWLQIEIFFRLTRYYEEQEEGIHVVVGFVRKVVQDIQSKYEYSEDDSYKPIIHHLLDIRTNFPEFARGEDLVHQLITLYSASEDTMTSIVSFTIVLLGMYPHIQSKVVEEILDVVGGKDKDIEEKHLDKLTYLDMVIKDVLRLFPIAAFIVRKAEEDFLLDDWLIPKGCSVMVSIYNIHRDKRLWEKPEEFYPEHFMPEAVRSRHPYSFLPFSAGPRGCIGKPYAYMALKILLVTILQNFEVQSEGKLEDKKLKMDISVRFRDEIYSIMLKNR</sequence>
<evidence type="ECO:0000256" key="11">
    <source>
        <dbReference type="ARBA" id="ARBA00023004"/>
    </source>
</evidence>
<keyword evidence="13" id="KW-0472">Membrane</keyword>
<comment type="subcellular location">
    <subcellularLocation>
        <location evidence="4">Endoplasmic reticulum membrane</location>
        <topology evidence="4">Peripheral membrane protein</topology>
    </subcellularLocation>
    <subcellularLocation>
        <location evidence="3">Microsome membrane</location>
        <topology evidence="3">Peripheral membrane protein</topology>
    </subcellularLocation>
</comment>
<comment type="cofactor">
    <cofactor evidence="1 14">
        <name>heme</name>
        <dbReference type="ChEBI" id="CHEBI:30413"/>
    </cofactor>
</comment>
<evidence type="ECO:0008006" key="18">
    <source>
        <dbReference type="Google" id="ProtNLM"/>
    </source>
</evidence>
<comment type="function">
    <text evidence="2">May be involved in the metabolism of insect hormones and in the breakdown of synthetic insecticides.</text>
</comment>
<dbReference type="InterPro" id="IPR017972">
    <property type="entry name" value="Cyt_P450_CS"/>
</dbReference>
<dbReference type="PROSITE" id="PS51257">
    <property type="entry name" value="PROKAR_LIPOPROTEIN"/>
    <property type="match status" value="1"/>
</dbReference>
<dbReference type="PRINTS" id="PR00385">
    <property type="entry name" value="P450"/>
</dbReference>
<proteinExistence type="inferred from homology"/>
<evidence type="ECO:0000256" key="6">
    <source>
        <dbReference type="ARBA" id="ARBA00022617"/>
    </source>
</evidence>
<evidence type="ECO:0000256" key="7">
    <source>
        <dbReference type="ARBA" id="ARBA00022723"/>
    </source>
</evidence>
<dbReference type="InterPro" id="IPR001128">
    <property type="entry name" value="Cyt_P450"/>
</dbReference>
<evidence type="ECO:0000256" key="9">
    <source>
        <dbReference type="ARBA" id="ARBA00022848"/>
    </source>
</evidence>
<dbReference type="InterPro" id="IPR002401">
    <property type="entry name" value="Cyt_P450_E_grp-I"/>
</dbReference>
<dbReference type="GO" id="GO:0005506">
    <property type="term" value="F:iron ion binding"/>
    <property type="evidence" value="ECO:0007669"/>
    <property type="project" value="InterPro"/>
</dbReference>
<feature type="binding site" description="axial binding residue" evidence="14">
    <location>
        <position position="436"/>
    </location>
    <ligand>
        <name>heme</name>
        <dbReference type="ChEBI" id="CHEBI:30413"/>
    </ligand>
    <ligandPart>
        <name>Fe</name>
        <dbReference type="ChEBI" id="CHEBI:18248"/>
    </ligandPart>
</feature>
<evidence type="ECO:0000256" key="8">
    <source>
        <dbReference type="ARBA" id="ARBA00022824"/>
    </source>
</evidence>
<dbReference type="GO" id="GO:0016705">
    <property type="term" value="F:oxidoreductase activity, acting on paired donors, with incorporation or reduction of molecular oxygen"/>
    <property type="evidence" value="ECO:0007669"/>
    <property type="project" value="InterPro"/>
</dbReference>
<keyword evidence="10 15" id="KW-0560">Oxidoreductase</keyword>
<evidence type="ECO:0000256" key="10">
    <source>
        <dbReference type="ARBA" id="ARBA00023002"/>
    </source>
</evidence>
<comment type="similarity">
    <text evidence="5 15">Belongs to the cytochrome P450 family.</text>
</comment>
<organism evidence="16 17">
    <name type="scientific">Phaedon cochleariae</name>
    <name type="common">Mustard beetle</name>
    <dbReference type="NCBI Taxonomy" id="80249"/>
    <lineage>
        <taxon>Eukaryota</taxon>
        <taxon>Metazoa</taxon>
        <taxon>Ecdysozoa</taxon>
        <taxon>Arthropoda</taxon>
        <taxon>Hexapoda</taxon>
        <taxon>Insecta</taxon>
        <taxon>Pterygota</taxon>
        <taxon>Neoptera</taxon>
        <taxon>Endopterygota</taxon>
        <taxon>Coleoptera</taxon>
        <taxon>Polyphaga</taxon>
        <taxon>Cucujiformia</taxon>
        <taxon>Chrysomeloidea</taxon>
        <taxon>Chrysomelidae</taxon>
        <taxon>Chrysomelinae</taxon>
        <taxon>Chrysomelini</taxon>
        <taxon>Phaedon</taxon>
    </lineage>
</organism>
<dbReference type="GO" id="GO:0004497">
    <property type="term" value="F:monooxygenase activity"/>
    <property type="evidence" value="ECO:0007669"/>
    <property type="project" value="UniProtKB-KW"/>
</dbReference>
<dbReference type="AlphaFoldDB" id="A0A9P0DZY1"/>
<dbReference type="Gene3D" id="1.10.630.10">
    <property type="entry name" value="Cytochrome P450"/>
    <property type="match status" value="1"/>
</dbReference>
<evidence type="ECO:0000313" key="16">
    <source>
        <dbReference type="EMBL" id="CAH1183262.1"/>
    </source>
</evidence>
<keyword evidence="17" id="KW-1185">Reference proteome</keyword>
<evidence type="ECO:0000256" key="15">
    <source>
        <dbReference type="RuleBase" id="RU000461"/>
    </source>
</evidence>
<evidence type="ECO:0000313" key="17">
    <source>
        <dbReference type="Proteomes" id="UP001153737"/>
    </source>
</evidence>
<dbReference type="InterPro" id="IPR036396">
    <property type="entry name" value="Cyt_P450_sf"/>
</dbReference>
<gene>
    <name evidence="16" type="ORF">PHAECO_LOCUS12448</name>
</gene>
<keyword evidence="11 14" id="KW-0408">Iron</keyword>
<evidence type="ECO:0000256" key="1">
    <source>
        <dbReference type="ARBA" id="ARBA00001971"/>
    </source>
</evidence>
<keyword evidence="9" id="KW-0492">Microsome</keyword>
<dbReference type="GO" id="GO:0005789">
    <property type="term" value="C:endoplasmic reticulum membrane"/>
    <property type="evidence" value="ECO:0007669"/>
    <property type="project" value="UniProtKB-SubCell"/>
</dbReference>
<dbReference type="EMBL" id="OU896715">
    <property type="protein sequence ID" value="CAH1183262.1"/>
    <property type="molecule type" value="Genomic_DNA"/>
</dbReference>
<dbReference type="Pfam" id="PF00067">
    <property type="entry name" value="p450"/>
    <property type="match status" value="1"/>
</dbReference>
<dbReference type="PROSITE" id="PS00086">
    <property type="entry name" value="CYTOCHROME_P450"/>
    <property type="match status" value="1"/>
</dbReference>
<name>A0A9P0DZY1_PHACE</name>
<keyword evidence="8" id="KW-0256">Endoplasmic reticulum</keyword>
<dbReference type="PANTHER" id="PTHR24291:SF189">
    <property type="entry name" value="CYTOCHROME P450 4C3-RELATED"/>
    <property type="match status" value="1"/>
</dbReference>
<evidence type="ECO:0000256" key="2">
    <source>
        <dbReference type="ARBA" id="ARBA00003690"/>
    </source>
</evidence>